<sequence>MAYADDVLITARTTSALAGALQEYEEAAAKLRLRINADKTRNMRSSWQQVRTPENVRLGENANLCRASRLNIWGPLVTERNETFVAIKARLAAENNVPVRIKENIIFQIPF</sequence>
<dbReference type="EMBL" id="ACPB03007305">
    <property type="status" value="NOT_ANNOTATED_CDS"/>
    <property type="molecule type" value="Genomic_DNA"/>
</dbReference>
<proteinExistence type="predicted"/>
<dbReference type="InParanoid" id="T1HCK1"/>
<reference evidence="2" key="1">
    <citation type="submission" date="2015-05" db="UniProtKB">
        <authorList>
            <consortium name="EnsemblMetazoa"/>
        </authorList>
    </citation>
    <scope>IDENTIFICATION</scope>
</reference>
<dbReference type="AlphaFoldDB" id="T1HCK1"/>
<feature type="domain" description="Reverse transcriptase" evidence="1">
    <location>
        <begin position="2"/>
        <end position="44"/>
    </location>
</feature>
<evidence type="ECO:0000259" key="1">
    <source>
        <dbReference type="Pfam" id="PF00078"/>
    </source>
</evidence>
<dbReference type="EnsemblMetazoa" id="RPRC001765-RA">
    <property type="protein sequence ID" value="RPRC001765-PA"/>
    <property type="gene ID" value="RPRC001765"/>
</dbReference>
<accession>T1HCK1</accession>
<dbReference type="Proteomes" id="UP000015103">
    <property type="component" value="Unassembled WGS sequence"/>
</dbReference>
<keyword evidence="3" id="KW-1185">Reference proteome</keyword>
<dbReference type="InterPro" id="IPR000477">
    <property type="entry name" value="RT_dom"/>
</dbReference>
<evidence type="ECO:0000313" key="3">
    <source>
        <dbReference type="Proteomes" id="UP000015103"/>
    </source>
</evidence>
<protein>
    <submittedName>
        <fullName evidence="2">Reverse transcriptase domain-containing protein</fullName>
    </submittedName>
</protein>
<name>T1HCK1_RHOPR</name>
<organism evidence="2 3">
    <name type="scientific">Rhodnius prolixus</name>
    <name type="common">Triatomid bug</name>
    <dbReference type="NCBI Taxonomy" id="13249"/>
    <lineage>
        <taxon>Eukaryota</taxon>
        <taxon>Metazoa</taxon>
        <taxon>Ecdysozoa</taxon>
        <taxon>Arthropoda</taxon>
        <taxon>Hexapoda</taxon>
        <taxon>Insecta</taxon>
        <taxon>Pterygota</taxon>
        <taxon>Neoptera</taxon>
        <taxon>Paraneoptera</taxon>
        <taxon>Hemiptera</taxon>
        <taxon>Heteroptera</taxon>
        <taxon>Panheteroptera</taxon>
        <taxon>Cimicomorpha</taxon>
        <taxon>Reduviidae</taxon>
        <taxon>Triatominae</taxon>
        <taxon>Rhodnius</taxon>
    </lineage>
</organism>
<dbReference type="VEuPathDB" id="VectorBase:RPRC001765"/>
<dbReference type="HOGENOM" id="CLU_2161475_0_0_1"/>
<evidence type="ECO:0000313" key="2">
    <source>
        <dbReference type="EnsemblMetazoa" id="RPRC001765-PA"/>
    </source>
</evidence>
<dbReference type="Pfam" id="PF00078">
    <property type="entry name" value="RVT_1"/>
    <property type="match status" value="1"/>
</dbReference>